<evidence type="ECO:0000313" key="4">
    <source>
        <dbReference type="EMBL" id="CRK95667.1"/>
    </source>
</evidence>
<dbReference type="InterPro" id="IPR036770">
    <property type="entry name" value="Ankyrin_rpt-contain_sf"/>
</dbReference>
<dbReference type="PROSITE" id="PS50088">
    <property type="entry name" value="ANK_REPEAT"/>
    <property type="match status" value="3"/>
</dbReference>
<feature type="repeat" description="ANK" evidence="3">
    <location>
        <begin position="596"/>
        <end position="628"/>
    </location>
</feature>
<evidence type="ECO:0000256" key="3">
    <source>
        <dbReference type="PROSITE-ProRule" id="PRU00023"/>
    </source>
</evidence>
<dbReference type="OrthoDB" id="7730269at2759"/>
<evidence type="ECO:0000256" key="1">
    <source>
        <dbReference type="ARBA" id="ARBA00022737"/>
    </source>
</evidence>
<evidence type="ECO:0000256" key="2">
    <source>
        <dbReference type="ARBA" id="ARBA00023043"/>
    </source>
</evidence>
<proteinExistence type="predicted"/>
<reference evidence="4 5" key="1">
    <citation type="submission" date="2015-04" db="EMBL/GenBank/DDBJ databases">
        <authorList>
            <person name="Syromyatnikov M.Y."/>
            <person name="Popov V.N."/>
        </authorList>
    </citation>
    <scope>NUCLEOTIDE SEQUENCE [LARGE SCALE GENOMIC DNA]</scope>
</reference>
<dbReference type="PANTHER" id="PTHR24198:SF165">
    <property type="entry name" value="ANKYRIN REPEAT-CONTAINING PROTEIN-RELATED"/>
    <property type="match status" value="1"/>
</dbReference>
<feature type="repeat" description="ANK" evidence="3">
    <location>
        <begin position="903"/>
        <end position="935"/>
    </location>
</feature>
<gene>
    <name evidence="4" type="primary">similar to Tankyrase-2</name>
    <name evidence="4" type="ORF">CLUMA_CG009125</name>
</gene>
<name>A0A1J1I651_9DIPT</name>
<evidence type="ECO:0000313" key="5">
    <source>
        <dbReference type="Proteomes" id="UP000183832"/>
    </source>
</evidence>
<organism evidence="4 5">
    <name type="scientific">Clunio marinus</name>
    <dbReference type="NCBI Taxonomy" id="568069"/>
    <lineage>
        <taxon>Eukaryota</taxon>
        <taxon>Metazoa</taxon>
        <taxon>Ecdysozoa</taxon>
        <taxon>Arthropoda</taxon>
        <taxon>Hexapoda</taxon>
        <taxon>Insecta</taxon>
        <taxon>Pterygota</taxon>
        <taxon>Neoptera</taxon>
        <taxon>Endopterygota</taxon>
        <taxon>Diptera</taxon>
        <taxon>Nematocera</taxon>
        <taxon>Chironomoidea</taxon>
        <taxon>Chironomidae</taxon>
        <taxon>Clunio</taxon>
    </lineage>
</organism>
<dbReference type="EMBL" id="CVRI01000042">
    <property type="protein sequence ID" value="CRK95667.1"/>
    <property type="molecule type" value="Genomic_DNA"/>
</dbReference>
<dbReference type="PROSITE" id="PS50297">
    <property type="entry name" value="ANK_REP_REGION"/>
    <property type="match status" value="2"/>
</dbReference>
<dbReference type="PANTHER" id="PTHR24198">
    <property type="entry name" value="ANKYRIN REPEAT AND PROTEIN KINASE DOMAIN-CONTAINING PROTEIN"/>
    <property type="match status" value="1"/>
</dbReference>
<dbReference type="Pfam" id="PF12796">
    <property type="entry name" value="Ank_2"/>
    <property type="match status" value="2"/>
</dbReference>
<keyword evidence="2 3" id="KW-0040">ANK repeat</keyword>
<dbReference type="STRING" id="568069.A0A1J1I651"/>
<keyword evidence="1" id="KW-0677">Repeat</keyword>
<dbReference type="SUPFAM" id="SSF48403">
    <property type="entry name" value="Ankyrin repeat"/>
    <property type="match status" value="3"/>
</dbReference>
<dbReference type="Gene3D" id="1.25.40.20">
    <property type="entry name" value="Ankyrin repeat-containing domain"/>
    <property type="match status" value="4"/>
</dbReference>
<dbReference type="SMART" id="SM00248">
    <property type="entry name" value="ANK"/>
    <property type="match status" value="14"/>
</dbReference>
<protein>
    <submittedName>
        <fullName evidence="4">CLUMA_CG009125, isoform A</fullName>
    </submittedName>
</protein>
<accession>A0A1J1I651</accession>
<keyword evidence="5" id="KW-1185">Reference proteome</keyword>
<dbReference type="AlphaFoldDB" id="A0A1J1I651"/>
<dbReference type="InterPro" id="IPR002110">
    <property type="entry name" value="Ankyrin_rpt"/>
</dbReference>
<dbReference type="Proteomes" id="UP000183832">
    <property type="component" value="Unassembled WGS sequence"/>
</dbReference>
<feature type="repeat" description="ANK" evidence="3">
    <location>
        <begin position="835"/>
        <end position="868"/>
    </location>
</feature>
<sequence>MGDASKTFFIPMLSGKKIWRNKLHKYLIRERPDDKIFNEIGKDSLNVYQPTTNGFSSLYLAIAYNRENIIQKLIEIYENDHNFLVQSGYNADIAVLIAFGVDECKFVEDKLAQFTNEVEDGNKKFLILMKQSNEHDPTVKTISTKNDEEQKLFLNIVERLHGNGTFDVNILHLAAFQGMVWLIEKLIALGAQLEKSEFQEKSPFELACINHQLETVKWMNKTFKPDLLKFMAEGSALFNIAGYGAFEVFDYIMSEIKKYDGEEHVTEIFGRKTEYSGFNILLQAITCNQCDFVSKCLKYEPDLFFADVNNCNIMHLLLTHYNVDRELVRTIIKKQPNLLVIENSNQWIPLHYLANNNYLEELKDVYQKFPAYKNCFFKSFADTPTAIKEKEKIWCETPGHSAFRDVVSGGHKEAAAFIIENHPDEFESASYISSLVVILIQTGASLEFFKMLQKLKFFDINVPDENKNFQLLIALSFKKFDLFQYMIESCNVKDLNKIIEPYTQYNLLHHSIHKVIPDVAPTPYTECCSLPKIENDSSDDDVESTNEAPATTQLPDEMKNLQQIHEAERREEKKLMQKIFMDLLKRGVDYKHRAHQRKTLLHFASECDNDEVVRELVKLGLKVDEIDDNGDTPLHHVKSAEVFKILMGNELKPDLVNLKNSRGRTPFINFVSTFGQDKVPFDFFCEFMKHEPDVNTSDNIGYKPIHSAFTEDWVKLLMDRGANVNVTNNIGENLVHIALRCQRWEVAKFLLQHTDIDRFAVTNDDVSYIGFFTMGSTIYKEVFDGDLRSVFNELVDKYINGKTVYGGLVINIFIGNSDLKRIMHPKADLHLREADGRSCLHEAITCKASLEVIKILADKGVDINAVNENGFTPLMYSIDSDANDISSYFIDQSNIQLNLTNSYGWTALHFAASSGNAQIICKLLAAGADPKIVNNESKTFYDLLKDFDKKLFCSYSESSS</sequence>